<keyword evidence="3" id="KW-1185">Reference proteome</keyword>
<dbReference type="EMBL" id="DF820470">
    <property type="protein sequence ID" value="GAK59363.1"/>
    <property type="molecule type" value="Genomic_DNA"/>
</dbReference>
<accession>A0A081C458</accession>
<evidence type="ECO:0000259" key="1">
    <source>
        <dbReference type="Pfam" id="PF09345"/>
    </source>
</evidence>
<dbReference type="InterPro" id="IPR018530">
    <property type="entry name" value="SiaC"/>
</dbReference>
<dbReference type="Proteomes" id="UP000030661">
    <property type="component" value="Unassembled WGS sequence"/>
</dbReference>
<organism evidence="2">
    <name type="scientific">Vecturithrix granuli</name>
    <dbReference type="NCBI Taxonomy" id="1499967"/>
    <lineage>
        <taxon>Bacteria</taxon>
        <taxon>Candidatus Moduliflexota</taxon>
        <taxon>Candidatus Vecturitrichia</taxon>
        <taxon>Candidatus Vecturitrichales</taxon>
        <taxon>Candidatus Vecturitrichaceae</taxon>
        <taxon>Candidatus Vecturithrix</taxon>
    </lineage>
</organism>
<proteinExistence type="predicted"/>
<dbReference type="STRING" id="1499967.U27_06347"/>
<dbReference type="HOGENOM" id="CLU_129198_0_0_0"/>
<name>A0A081C458_VECG1</name>
<dbReference type="AlphaFoldDB" id="A0A081C458"/>
<protein>
    <recommendedName>
        <fullName evidence="1">SiaC family regulatory phosphoprotein domain-containing protein</fullName>
    </recommendedName>
</protein>
<evidence type="ECO:0000313" key="3">
    <source>
        <dbReference type="Proteomes" id="UP000030661"/>
    </source>
</evidence>
<feature type="domain" description="SiaC family regulatory phosphoprotein" evidence="1">
    <location>
        <begin position="6"/>
        <end position="127"/>
    </location>
</feature>
<evidence type="ECO:0000313" key="2">
    <source>
        <dbReference type="EMBL" id="GAK59363.1"/>
    </source>
</evidence>
<dbReference type="Pfam" id="PF09345">
    <property type="entry name" value="SiaC"/>
    <property type="match status" value="1"/>
</dbReference>
<dbReference type="eggNOG" id="ENOG50312WH">
    <property type="taxonomic scope" value="Bacteria"/>
</dbReference>
<sequence length="131" mass="15471">MENLIIHATEYTPHIAFDVEKNILEIKGYSYPENAMAFYAPMFDWLHGYFSRLKSQADILLNIEIIYFNSSSSKVLLDLFDLLNEQTLNKGIQSTVNWIYEEEDEDMLEFGQEFQEDFPSITFHFVKKHSE</sequence>
<reference evidence="2" key="1">
    <citation type="journal article" date="2015" name="PeerJ">
        <title>First genomic representation of candidate bacterial phylum KSB3 points to enhanced environmental sensing as a trigger of wastewater bulking.</title>
        <authorList>
            <person name="Sekiguchi Y."/>
            <person name="Ohashi A."/>
            <person name="Parks D.H."/>
            <person name="Yamauchi T."/>
            <person name="Tyson G.W."/>
            <person name="Hugenholtz P."/>
        </authorList>
    </citation>
    <scope>NUCLEOTIDE SEQUENCE [LARGE SCALE GENOMIC DNA]</scope>
</reference>
<gene>
    <name evidence="2" type="ORF">U27_06347</name>
</gene>